<organism evidence="1 2">
    <name type="scientific">Tothia fuscella</name>
    <dbReference type="NCBI Taxonomy" id="1048955"/>
    <lineage>
        <taxon>Eukaryota</taxon>
        <taxon>Fungi</taxon>
        <taxon>Dikarya</taxon>
        <taxon>Ascomycota</taxon>
        <taxon>Pezizomycotina</taxon>
        <taxon>Dothideomycetes</taxon>
        <taxon>Pleosporomycetidae</taxon>
        <taxon>Venturiales</taxon>
        <taxon>Cylindrosympodiaceae</taxon>
        <taxon>Tothia</taxon>
    </lineage>
</organism>
<evidence type="ECO:0000313" key="2">
    <source>
        <dbReference type="Proteomes" id="UP000800235"/>
    </source>
</evidence>
<name>A0A9P4NEM8_9PEZI</name>
<gene>
    <name evidence="1" type="ORF">EJ08DRAFT_82590</name>
</gene>
<protein>
    <submittedName>
        <fullName evidence="1">Uncharacterized protein</fullName>
    </submittedName>
</protein>
<accession>A0A9P4NEM8</accession>
<evidence type="ECO:0000313" key="1">
    <source>
        <dbReference type="EMBL" id="KAF2417419.1"/>
    </source>
</evidence>
<dbReference type="Proteomes" id="UP000800235">
    <property type="component" value="Unassembled WGS sequence"/>
</dbReference>
<comment type="caution">
    <text evidence="1">The sequence shown here is derived from an EMBL/GenBank/DDBJ whole genome shotgun (WGS) entry which is preliminary data.</text>
</comment>
<dbReference type="EMBL" id="MU007141">
    <property type="protein sequence ID" value="KAF2417419.1"/>
    <property type="molecule type" value="Genomic_DNA"/>
</dbReference>
<proteinExistence type="predicted"/>
<dbReference type="AlphaFoldDB" id="A0A9P4NEM8"/>
<sequence>MASNSIQDWKATKIKLLEDQSQQIRDEIEAIERDYDARIDDVLVAIEDVEVADQQAVELSQAQMLKIEEAQKALSVKQRRIESYRFSRIQMRLPLGLL</sequence>
<keyword evidence="2" id="KW-1185">Reference proteome</keyword>
<reference evidence="1" key="1">
    <citation type="journal article" date="2020" name="Stud. Mycol.">
        <title>101 Dothideomycetes genomes: a test case for predicting lifestyles and emergence of pathogens.</title>
        <authorList>
            <person name="Haridas S."/>
            <person name="Albert R."/>
            <person name="Binder M."/>
            <person name="Bloem J."/>
            <person name="Labutti K."/>
            <person name="Salamov A."/>
            <person name="Andreopoulos B."/>
            <person name="Baker S."/>
            <person name="Barry K."/>
            <person name="Bills G."/>
            <person name="Bluhm B."/>
            <person name="Cannon C."/>
            <person name="Castanera R."/>
            <person name="Culley D."/>
            <person name="Daum C."/>
            <person name="Ezra D."/>
            <person name="Gonzalez J."/>
            <person name="Henrissat B."/>
            <person name="Kuo A."/>
            <person name="Liang C."/>
            <person name="Lipzen A."/>
            <person name="Lutzoni F."/>
            <person name="Magnuson J."/>
            <person name="Mondo S."/>
            <person name="Nolan M."/>
            <person name="Ohm R."/>
            <person name="Pangilinan J."/>
            <person name="Park H.-J."/>
            <person name="Ramirez L."/>
            <person name="Alfaro M."/>
            <person name="Sun H."/>
            <person name="Tritt A."/>
            <person name="Yoshinaga Y."/>
            <person name="Zwiers L.-H."/>
            <person name="Turgeon B."/>
            <person name="Goodwin S."/>
            <person name="Spatafora J."/>
            <person name="Crous P."/>
            <person name="Grigoriev I."/>
        </authorList>
    </citation>
    <scope>NUCLEOTIDE SEQUENCE</scope>
    <source>
        <strain evidence="1">CBS 130266</strain>
    </source>
</reference>